<feature type="transmembrane region" description="Helical" evidence="6">
    <location>
        <begin position="825"/>
        <end position="846"/>
    </location>
</feature>
<keyword evidence="3 6" id="KW-1133">Transmembrane helix</keyword>
<dbReference type="InterPro" id="IPR053231">
    <property type="entry name" value="GPCR_LN-TM7"/>
</dbReference>
<gene>
    <name evidence="9" type="ORF">RRG08_015774</name>
</gene>
<evidence type="ECO:0000256" key="1">
    <source>
        <dbReference type="ARBA" id="ARBA00004141"/>
    </source>
</evidence>
<evidence type="ECO:0000259" key="8">
    <source>
        <dbReference type="PROSITE" id="PS50261"/>
    </source>
</evidence>
<feature type="transmembrane region" description="Helical" evidence="6">
    <location>
        <begin position="911"/>
        <end position="935"/>
    </location>
</feature>
<evidence type="ECO:0000256" key="6">
    <source>
        <dbReference type="SAM" id="Phobius"/>
    </source>
</evidence>
<proteinExistence type="predicted"/>
<feature type="transmembrane region" description="Helical" evidence="6">
    <location>
        <begin position="758"/>
        <end position="782"/>
    </location>
</feature>
<name>A0AAE1D0S0_9GAST</name>
<dbReference type="Proteomes" id="UP001283361">
    <property type="component" value="Unassembled WGS sequence"/>
</dbReference>
<dbReference type="InterPro" id="IPR022343">
    <property type="entry name" value="GCR1-cAMP_receptor"/>
</dbReference>
<comment type="caution">
    <text evidence="9">The sequence shown here is derived from an EMBL/GenBank/DDBJ whole genome shotgun (WGS) entry which is preliminary data.</text>
</comment>
<dbReference type="GO" id="GO:0004930">
    <property type="term" value="F:G protein-coupled receptor activity"/>
    <property type="evidence" value="ECO:0007669"/>
    <property type="project" value="InterPro"/>
</dbReference>
<keyword evidence="10" id="KW-1185">Reference proteome</keyword>
<feature type="transmembrane region" description="Helical" evidence="6">
    <location>
        <begin position="956"/>
        <end position="975"/>
    </location>
</feature>
<keyword evidence="7" id="KW-0732">Signal</keyword>
<dbReference type="AlphaFoldDB" id="A0AAE1D0S0"/>
<feature type="transmembrane region" description="Helical" evidence="6">
    <location>
        <begin position="987"/>
        <end position="1006"/>
    </location>
</feature>
<feature type="compositionally biased region" description="Basic and acidic residues" evidence="5">
    <location>
        <begin position="1044"/>
        <end position="1054"/>
    </location>
</feature>
<feature type="transmembrane region" description="Helical" evidence="6">
    <location>
        <begin position="867"/>
        <end position="891"/>
    </location>
</feature>
<dbReference type="PRINTS" id="PR02001">
    <property type="entry name" value="GCR1CAMPR"/>
</dbReference>
<feature type="signal peptide" evidence="7">
    <location>
        <begin position="1"/>
        <end position="19"/>
    </location>
</feature>
<feature type="compositionally biased region" description="Acidic residues" evidence="5">
    <location>
        <begin position="1088"/>
        <end position="1099"/>
    </location>
</feature>
<comment type="subcellular location">
    <subcellularLocation>
        <location evidence="1">Membrane</location>
        <topology evidence="1">Multi-pass membrane protein</topology>
    </subcellularLocation>
</comment>
<sequence length="1117" mass="125560">MAFLLPLSIALLFVCSTKCENLFNPDDSTENDFLHSLSKRQTAQEPFAFRAAQERSGVKSSDHYTFLWNKNQLSPYEYHLGVCTDRCLDGRLVRLNSTLGCPNIVCFPCDCETPKCEIYDTCCPDLLETGRLYRSEFNLAQANGIDLKTSYPYLFSETGLDFVNSSVENEILTCGDGCHDLWKQIKPRPVCRKAEVGPSYLQIKSCPKDYANEKEKVGCEKDFSAKEQSTLKYQHIADNSTGASYYNDLCAACNQVYPETRVPWSVEIECNHFMHVYNALDSDSFLRQSLQSGSTCTVYQVPPGEESCDTQQKDNCNSKVSTKCRPHWYGPILSSCNITGLWKARDADIEAACTDMDHQTLKVFDRRQNRGVYFKNIFCAICNTGQYPWFYDTCEDEQGDGQVPVSSLPFSLLLGTKARSPMRKVMYSPFAECPASQWAGPDGLCYPLQCAAGKVLDLDEKVCKAALPGISGLGYSLELYYRVKPKMRLHQNSSLVETGTRDSEICKLYSEAFKKEIRRVFSSLSATGEFSFSTILKSKTINDINKHVGRQKDESSASNDTHILYPSLFALRSHFIDNKQQDRDEFERAVIDQLINTDLNVSVTDDHVLVLSPETVLDGYDLYMECSSLTHHLQDLECCSGRIMRFFFGIEPEDSIWSTSEKFLPLNPLLRCPFISFNNTQYTITADMAEIPPSFNVSLTFDEIEFNFSLPYERNMLALDTKSLIVCFDVLQSKVSEMSPSYLLVPEEENEAILLSQYILTMICQGLSVLCLILTLMTYFLFASLRSAAGMNNIFLCLSLLFAQAFLLVAAHVKSSGPFCKIVGIATHFFWLCMFCWSFVCCFHMYRIFTSKIRKTASSARSMRFELLRKALLCALFPILTVIAVVVYNIYLHDKIGYGKDGCFLDSSLLILVTVIAPLSLVLLCNIFFFCSTVWKIHSVRKLQSGQNLKKDDRQNLYIYIKLSSMTGAFWVVSILAETLDNEPLRYISIVLNGLQGMFIFISYIANRRVFNMYLRAVGLEEYIPATSASSTDRSTLAKAASEVNKKETSKPESESGVGDEAPSTNPGTPARKASIVSKDSGCRDGDTLEGEDEMPGDGEGERPVPPPAPELDIRSS</sequence>
<evidence type="ECO:0000256" key="5">
    <source>
        <dbReference type="SAM" id="MobiDB-lite"/>
    </source>
</evidence>
<dbReference type="PANTHER" id="PTHR45902">
    <property type="entry name" value="LATROPHILIN RECEPTOR-LIKE PROTEIN A"/>
    <property type="match status" value="1"/>
</dbReference>
<dbReference type="EMBL" id="JAWDGP010005891">
    <property type="protein sequence ID" value="KAK3750281.1"/>
    <property type="molecule type" value="Genomic_DNA"/>
</dbReference>
<dbReference type="Gene3D" id="1.20.1070.10">
    <property type="entry name" value="Rhodopsin 7-helix transmembrane proteins"/>
    <property type="match status" value="1"/>
</dbReference>
<dbReference type="InterPro" id="IPR017981">
    <property type="entry name" value="GPCR_2-like_7TM"/>
</dbReference>
<keyword evidence="2 6" id="KW-0812">Transmembrane</keyword>
<evidence type="ECO:0000313" key="10">
    <source>
        <dbReference type="Proteomes" id="UP001283361"/>
    </source>
</evidence>
<reference evidence="9" key="1">
    <citation type="journal article" date="2023" name="G3 (Bethesda)">
        <title>A reference genome for the long-term kleptoplast-retaining sea slug Elysia crispata morphotype clarki.</title>
        <authorList>
            <person name="Eastman K.E."/>
            <person name="Pendleton A.L."/>
            <person name="Shaikh M.A."/>
            <person name="Suttiyut T."/>
            <person name="Ogas R."/>
            <person name="Tomko P."/>
            <person name="Gavelis G."/>
            <person name="Widhalm J.R."/>
            <person name="Wisecaver J.H."/>
        </authorList>
    </citation>
    <scope>NUCLEOTIDE SEQUENCE</scope>
    <source>
        <strain evidence="9">ECLA1</strain>
    </source>
</reference>
<dbReference type="CDD" id="cd15039">
    <property type="entry name" value="7tmB3_Methuselah-like"/>
    <property type="match status" value="1"/>
</dbReference>
<dbReference type="InterPro" id="IPR000832">
    <property type="entry name" value="GPCR_2_secretin-like"/>
</dbReference>
<feature type="chain" id="PRO_5041902289" description="G-protein coupled receptors family 2 profile 2 domain-containing protein" evidence="7">
    <location>
        <begin position="20"/>
        <end position="1117"/>
    </location>
</feature>
<evidence type="ECO:0000256" key="7">
    <source>
        <dbReference type="SAM" id="SignalP"/>
    </source>
</evidence>
<accession>A0AAE1D0S0</accession>
<feature type="region of interest" description="Disordered" evidence="5">
    <location>
        <begin position="1031"/>
        <end position="1117"/>
    </location>
</feature>
<evidence type="ECO:0000313" key="9">
    <source>
        <dbReference type="EMBL" id="KAK3750281.1"/>
    </source>
</evidence>
<dbReference type="GO" id="GO:0016020">
    <property type="term" value="C:membrane"/>
    <property type="evidence" value="ECO:0007669"/>
    <property type="project" value="UniProtKB-SubCell"/>
</dbReference>
<dbReference type="Pfam" id="PF00002">
    <property type="entry name" value="7tm_2"/>
    <property type="match status" value="1"/>
</dbReference>
<dbReference type="PANTHER" id="PTHR45902:SF1">
    <property type="entry name" value="LATROPHILIN RECEPTOR-LIKE PROTEIN A"/>
    <property type="match status" value="1"/>
</dbReference>
<dbReference type="GO" id="GO:0007166">
    <property type="term" value="P:cell surface receptor signaling pathway"/>
    <property type="evidence" value="ECO:0007669"/>
    <property type="project" value="InterPro"/>
</dbReference>
<feature type="transmembrane region" description="Helical" evidence="6">
    <location>
        <begin position="794"/>
        <end position="813"/>
    </location>
</feature>
<evidence type="ECO:0000256" key="4">
    <source>
        <dbReference type="ARBA" id="ARBA00023136"/>
    </source>
</evidence>
<dbReference type="PROSITE" id="PS50261">
    <property type="entry name" value="G_PROTEIN_RECEP_F2_4"/>
    <property type="match status" value="1"/>
</dbReference>
<keyword evidence="4 6" id="KW-0472">Membrane</keyword>
<evidence type="ECO:0000256" key="2">
    <source>
        <dbReference type="ARBA" id="ARBA00022692"/>
    </source>
</evidence>
<evidence type="ECO:0000256" key="3">
    <source>
        <dbReference type="ARBA" id="ARBA00022989"/>
    </source>
</evidence>
<organism evidence="9 10">
    <name type="scientific">Elysia crispata</name>
    <name type="common">lettuce slug</name>
    <dbReference type="NCBI Taxonomy" id="231223"/>
    <lineage>
        <taxon>Eukaryota</taxon>
        <taxon>Metazoa</taxon>
        <taxon>Spiralia</taxon>
        <taxon>Lophotrochozoa</taxon>
        <taxon>Mollusca</taxon>
        <taxon>Gastropoda</taxon>
        <taxon>Heterobranchia</taxon>
        <taxon>Euthyneura</taxon>
        <taxon>Panpulmonata</taxon>
        <taxon>Sacoglossa</taxon>
        <taxon>Placobranchoidea</taxon>
        <taxon>Plakobranchidae</taxon>
        <taxon>Elysia</taxon>
    </lineage>
</organism>
<protein>
    <recommendedName>
        <fullName evidence="8">G-protein coupled receptors family 2 profile 2 domain-containing protein</fullName>
    </recommendedName>
</protein>
<feature type="domain" description="G-protein coupled receptors family 2 profile 2" evidence="8">
    <location>
        <begin position="757"/>
        <end position="1008"/>
    </location>
</feature>